<sequence>MTCGIPHEDDRETGGDEDGTPFFEKEILDRRCGKLTAYPTEQGRPQRPCPKKSTFHCRVTRARSHGEPDEVVV</sequence>
<accession>A0ABX5XPR3</accession>
<evidence type="ECO:0000256" key="1">
    <source>
        <dbReference type="SAM" id="MobiDB-lite"/>
    </source>
</evidence>
<evidence type="ECO:0000313" key="3">
    <source>
        <dbReference type="Proteomes" id="UP000318081"/>
    </source>
</evidence>
<evidence type="ECO:0008006" key="4">
    <source>
        <dbReference type="Google" id="ProtNLM"/>
    </source>
</evidence>
<organism evidence="2 3">
    <name type="scientific">Stieleria magnilauensis</name>
    <dbReference type="NCBI Taxonomy" id="2527963"/>
    <lineage>
        <taxon>Bacteria</taxon>
        <taxon>Pseudomonadati</taxon>
        <taxon>Planctomycetota</taxon>
        <taxon>Planctomycetia</taxon>
        <taxon>Pirellulales</taxon>
        <taxon>Pirellulaceae</taxon>
        <taxon>Stieleria</taxon>
    </lineage>
</organism>
<proteinExistence type="predicted"/>
<feature type="region of interest" description="Disordered" evidence="1">
    <location>
        <begin position="36"/>
        <end position="55"/>
    </location>
</feature>
<feature type="compositionally biased region" description="Basic and acidic residues" evidence="1">
    <location>
        <begin position="1"/>
        <end position="14"/>
    </location>
</feature>
<protein>
    <recommendedName>
        <fullName evidence="4">Transposase DDE domain-containing protein</fullName>
    </recommendedName>
</protein>
<dbReference type="Proteomes" id="UP000318081">
    <property type="component" value="Chromosome"/>
</dbReference>
<gene>
    <name evidence="2" type="ORF">TBK1r_25840</name>
</gene>
<evidence type="ECO:0000313" key="2">
    <source>
        <dbReference type="EMBL" id="QDV83642.1"/>
    </source>
</evidence>
<name>A0ABX5XPR3_9BACT</name>
<reference evidence="2 3" key="1">
    <citation type="submission" date="2019-02" db="EMBL/GenBank/DDBJ databases">
        <title>Deep-cultivation of Planctomycetes and their phenomic and genomic characterization uncovers novel biology.</title>
        <authorList>
            <person name="Wiegand S."/>
            <person name="Jogler M."/>
            <person name="Boedeker C."/>
            <person name="Pinto D."/>
            <person name="Vollmers J."/>
            <person name="Rivas-Marin E."/>
            <person name="Kohn T."/>
            <person name="Peeters S.H."/>
            <person name="Heuer A."/>
            <person name="Rast P."/>
            <person name="Oberbeckmann S."/>
            <person name="Bunk B."/>
            <person name="Jeske O."/>
            <person name="Meyerdierks A."/>
            <person name="Storesund J.E."/>
            <person name="Kallscheuer N."/>
            <person name="Luecker S."/>
            <person name="Lage O.M."/>
            <person name="Pohl T."/>
            <person name="Merkel B.J."/>
            <person name="Hornburger P."/>
            <person name="Mueller R.-W."/>
            <person name="Bruemmer F."/>
            <person name="Labrenz M."/>
            <person name="Spormann A.M."/>
            <person name="Op den Camp H."/>
            <person name="Overmann J."/>
            <person name="Amann R."/>
            <person name="Jetten M.S.M."/>
            <person name="Mascher T."/>
            <person name="Medema M.H."/>
            <person name="Devos D.P."/>
            <person name="Kaster A.-K."/>
            <person name="Ovreas L."/>
            <person name="Rohde M."/>
            <person name="Galperin M.Y."/>
            <person name="Jogler C."/>
        </authorList>
    </citation>
    <scope>NUCLEOTIDE SEQUENCE [LARGE SCALE GENOMIC DNA]</scope>
    <source>
        <strain evidence="2 3">TBK1r</strain>
    </source>
</reference>
<keyword evidence="3" id="KW-1185">Reference proteome</keyword>
<dbReference type="EMBL" id="CP036432">
    <property type="protein sequence ID" value="QDV83642.1"/>
    <property type="molecule type" value="Genomic_DNA"/>
</dbReference>
<feature type="region of interest" description="Disordered" evidence="1">
    <location>
        <begin position="1"/>
        <end position="21"/>
    </location>
</feature>